<dbReference type="RefSeq" id="WP_004807141.1">
    <property type="nucleotide sequence ID" value="NZ_KB849440.1"/>
</dbReference>
<accession>N8W9N0</accession>
<dbReference type="Proteomes" id="UP000013209">
    <property type="component" value="Unassembled WGS sequence"/>
</dbReference>
<organism evidence="1 2">
    <name type="scientific">Acinetobacter higginsii</name>
    <dbReference type="NCBI Taxonomy" id="70347"/>
    <lineage>
        <taxon>Bacteria</taxon>
        <taxon>Pseudomonadati</taxon>
        <taxon>Pseudomonadota</taxon>
        <taxon>Gammaproteobacteria</taxon>
        <taxon>Moraxellales</taxon>
        <taxon>Moraxellaceae</taxon>
        <taxon>Acinetobacter</taxon>
    </lineage>
</organism>
<dbReference type="STRING" id="1144672.F966_03330"/>
<dbReference type="HOGENOM" id="CLU_2911928_0_0_6"/>
<dbReference type="AlphaFoldDB" id="N8W9N0"/>
<comment type="caution">
    <text evidence="1">The sequence shown here is derived from an EMBL/GenBank/DDBJ whole genome shotgun (WGS) entry which is preliminary data.</text>
</comment>
<dbReference type="EMBL" id="APPH01000015">
    <property type="protein sequence ID" value="ENV08656.1"/>
    <property type="molecule type" value="Genomic_DNA"/>
</dbReference>
<proteinExistence type="predicted"/>
<reference evidence="1 2" key="1">
    <citation type="submission" date="2013-02" db="EMBL/GenBank/DDBJ databases">
        <title>The Genome Sequence of Acinetobacter sp. CIP 56.2.</title>
        <authorList>
            <consortium name="The Broad Institute Genome Sequencing Platform"/>
            <consortium name="The Broad Institute Genome Sequencing Center for Infectious Disease"/>
            <person name="Cerqueira G."/>
            <person name="Feldgarden M."/>
            <person name="Courvalin P."/>
            <person name="Perichon B."/>
            <person name="Grillot-Courvalin C."/>
            <person name="Clermont D."/>
            <person name="Rocha E."/>
            <person name="Yoon E.-J."/>
            <person name="Nemec A."/>
            <person name="Walker B."/>
            <person name="Young S.K."/>
            <person name="Zeng Q."/>
            <person name="Gargeya S."/>
            <person name="Fitzgerald M."/>
            <person name="Haas B."/>
            <person name="Abouelleil A."/>
            <person name="Alvarado L."/>
            <person name="Arachchi H.M."/>
            <person name="Berlin A.M."/>
            <person name="Chapman S.B."/>
            <person name="Dewar J."/>
            <person name="Goldberg J."/>
            <person name="Griggs A."/>
            <person name="Gujja S."/>
            <person name="Hansen M."/>
            <person name="Howarth C."/>
            <person name="Imamovic A."/>
            <person name="Larimer J."/>
            <person name="McCowan C."/>
            <person name="Murphy C."/>
            <person name="Neiman D."/>
            <person name="Pearson M."/>
            <person name="Priest M."/>
            <person name="Roberts A."/>
            <person name="Saif S."/>
            <person name="Shea T."/>
            <person name="Sisk P."/>
            <person name="Sykes S."/>
            <person name="Wortman J."/>
            <person name="Nusbaum C."/>
            <person name="Birren B."/>
        </authorList>
    </citation>
    <scope>NUCLEOTIDE SEQUENCE [LARGE SCALE GENOMIC DNA]</scope>
    <source>
        <strain evidence="1 2">CIP 56.2</strain>
    </source>
</reference>
<sequence>MDKEQALLKLEQLISRARETGKGDIYAGRALGFAMALRDFDLITYEEFSVYVDRALSFDIE</sequence>
<protein>
    <submittedName>
        <fullName evidence="1">Uncharacterized protein</fullName>
    </submittedName>
</protein>
<evidence type="ECO:0000313" key="1">
    <source>
        <dbReference type="EMBL" id="ENV08656.1"/>
    </source>
</evidence>
<name>N8W9N0_9GAMM</name>
<evidence type="ECO:0000313" key="2">
    <source>
        <dbReference type="Proteomes" id="UP000013209"/>
    </source>
</evidence>
<dbReference type="PATRIC" id="fig|1144672.3.peg.3208"/>
<gene>
    <name evidence="1" type="ORF">F966_03330</name>
</gene>